<dbReference type="InterPro" id="IPR009057">
    <property type="entry name" value="Homeodomain-like_sf"/>
</dbReference>
<reference evidence="1 2" key="1">
    <citation type="journal article" date="2013" name="Genome Biol. Evol.">
        <title>Genomes of Stigonematalean cyanobacteria (subsection V) and the evolution of oxygenic photosynthesis from prokaryotes to plastids.</title>
        <authorList>
            <person name="Dagan T."/>
            <person name="Roettger M."/>
            <person name="Stucken K."/>
            <person name="Landan G."/>
            <person name="Koch R."/>
            <person name="Major P."/>
            <person name="Gould S.B."/>
            <person name="Goremykin V.V."/>
            <person name="Rippka R."/>
            <person name="Tandeau de Marsac N."/>
            <person name="Gugger M."/>
            <person name="Lockhart P.J."/>
            <person name="Allen J.F."/>
            <person name="Brune I."/>
            <person name="Maus I."/>
            <person name="Puhler A."/>
            <person name="Martin W.F."/>
        </authorList>
    </citation>
    <scope>NUCLEOTIDE SEQUENCE [LARGE SCALE GENOMIC DNA]</scope>
    <source>
        <strain evidence="1 2">PCC 7110</strain>
    </source>
</reference>
<organism evidence="1 2">
    <name type="scientific">Scytonema hofmannii PCC 7110</name>
    <dbReference type="NCBI Taxonomy" id="128403"/>
    <lineage>
        <taxon>Bacteria</taxon>
        <taxon>Bacillati</taxon>
        <taxon>Cyanobacteriota</taxon>
        <taxon>Cyanophyceae</taxon>
        <taxon>Nostocales</taxon>
        <taxon>Scytonemataceae</taxon>
        <taxon>Scytonema</taxon>
    </lineage>
</organism>
<sequence>MSHYLVNCNTVDTEIPNGKFLTPFQRKLLQKSLQENLPVCYHQRIQIMLLADDGKSQTEICRTLGCSRATARHWTHIARTGMAHQWQDCPIGRPTAVNQEYLHRLHELVSQSPREHGYSFQRWTASWLRKHLGKEFGVEVSDRHIHRLLKQMGLSTRSKLSDTQQNTPENTLGKSSRILIGDLNSANSSDNTEFLPVNLAKIGTNLDAHGGKSIRAAVFSATVKQYFGTFSFPGGLPSLSETS</sequence>
<evidence type="ECO:0000313" key="2">
    <source>
        <dbReference type="Proteomes" id="UP000076925"/>
    </source>
</evidence>
<dbReference type="Proteomes" id="UP000076925">
    <property type="component" value="Unassembled WGS sequence"/>
</dbReference>
<dbReference type="Pfam" id="PF13565">
    <property type="entry name" value="HTH_32"/>
    <property type="match status" value="1"/>
</dbReference>
<dbReference type="EMBL" id="ANNX02000047">
    <property type="protein sequence ID" value="KYC36484.1"/>
    <property type="molecule type" value="Genomic_DNA"/>
</dbReference>
<comment type="caution">
    <text evidence="1">The sequence shown here is derived from an EMBL/GenBank/DDBJ whole genome shotgun (WGS) entry which is preliminary data.</text>
</comment>
<gene>
    <name evidence="1" type="ORF">WA1_43085</name>
</gene>
<proteinExistence type="predicted"/>
<keyword evidence="2" id="KW-1185">Reference proteome</keyword>
<dbReference type="STRING" id="128403.WA1_43085"/>
<protein>
    <submittedName>
        <fullName evidence="1">Transposase</fullName>
    </submittedName>
</protein>
<dbReference type="OrthoDB" id="484211at2"/>
<accession>A0A139WVN5</accession>
<evidence type="ECO:0000313" key="1">
    <source>
        <dbReference type="EMBL" id="KYC36484.1"/>
    </source>
</evidence>
<dbReference type="AlphaFoldDB" id="A0A139WVN5"/>
<dbReference type="SUPFAM" id="SSF46689">
    <property type="entry name" value="Homeodomain-like"/>
    <property type="match status" value="1"/>
</dbReference>
<name>A0A139WVN5_9CYAN</name>